<feature type="zinc finger region" description="CR-type" evidence="6">
    <location>
        <begin position="188"/>
        <end position="270"/>
    </location>
</feature>
<dbReference type="PROSITE" id="PS51188">
    <property type="entry name" value="ZF_CR"/>
    <property type="match status" value="1"/>
</dbReference>
<dbReference type="SUPFAM" id="SSF46565">
    <property type="entry name" value="Chaperone J-domain"/>
    <property type="match status" value="1"/>
</dbReference>
<feature type="domain" description="J" evidence="7">
    <location>
        <begin position="55"/>
        <end position="119"/>
    </location>
</feature>
<dbReference type="EMBL" id="HBGH01016410">
    <property type="protein sequence ID" value="CAD9236969.1"/>
    <property type="molecule type" value="Transcribed_RNA"/>
</dbReference>
<dbReference type="Pfam" id="PF00226">
    <property type="entry name" value="DnaJ"/>
    <property type="match status" value="1"/>
</dbReference>
<dbReference type="Gene3D" id="2.10.230.10">
    <property type="entry name" value="Heat shock protein DnaJ, cysteine-rich domain"/>
    <property type="match status" value="1"/>
</dbReference>
<dbReference type="InterPro" id="IPR012724">
    <property type="entry name" value="DnaJ"/>
</dbReference>
<dbReference type="InterPro" id="IPR001623">
    <property type="entry name" value="DnaJ_domain"/>
</dbReference>
<dbReference type="GO" id="GO:0042026">
    <property type="term" value="P:protein refolding"/>
    <property type="evidence" value="ECO:0007669"/>
    <property type="project" value="TreeGrafter"/>
</dbReference>
<dbReference type="InterPro" id="IPR036869">
    <property type="entry name" value="J_dom_sf"/>
</dbReference>
<dbReference type="NCBIfam" id="TIGR02349">
    <property type="entry name" value="DnaJ_bact"/>
    <property type="match status" value="1"/>
</dbReference>
<dbReference type="Pfam" id="PF00684">
    <property type="entry name" value="DnaJ_CXXCXGXG"/>
    <property type="match status" value="1"/>
</dbReference>
<evidence type="ECO:0008006" key="10">
    <source>
        <dbReference type="Google" id="ProtNLM"/>
    </source>
</evidence>
<sequence length="429" mass="46092">MPGCFVWSGGYGVVGGRNGIGSSAVVVVGRGGRRGGAGWRVRRSGGAATIRCDRDYYEVLGVSKNVDETELKRAYRKLARKYHPDVNSAEDAKEKFQEVTNAYEVLSDPEMRQRYDQFGEAGVKGGAAGGAGFQDFSGFGSPFSDMFDTFFGGQGAGSGARSRKKAGPTQGDDLRLDVDIEFDKAVTGGEQKIRFSHLETCGTCTGSGVKPGTSPRSCSTCSGSGVVVEFLRTPLGAFQQTATCPQCRGQGEVVDEYCGKCSGRGRTQVTKQLMITIPSGVDTNSRLRVRNEGDAGTRGGPPGDLYVVLRVLPSKHFRRDGLNIYSTLKVSYLDAILGKELSVKTVDGDVDFKVPAGTQPGAVLKIGEKGMPKIGNSKVRGDHLVTVEVEIPTRLSQEEEDMIKKLDEFRKKGKSATTGKGEGFFWRKK</sequence>
<evidence type="ECO:0000256" key="1">
    <source>
        <dbReference type="ARBA" id="ARBA00022723"/>
    </source>
</evidence>
<name>A0A7S1XH43_9RHOD</name>
<accession>A0A7S1XH43</accession>
<dbReference type="Gene3D" id="1.10.287.110">
    <property type="entry name" value="DnaJ domain"/>
    <property type="match status" value="1"/>
</dbReference>
<dbReference type="HAMAP" id="MF_01152">
    <property type="entry name" value="DnaJ"/>
    <property type="match status" value="1"/>
</dbReference>
<dbReference type="FunFam" id="2.10.230.10:FF:000002">
    <property type="entry name" value="Molecular chaperone DnaJ"/>
    <property type="match status" value="1"/>
</dbReference>
<evidence type="ECO:0000259" key="7">
    <source>
        <dbReference type="PROSITE" id="PS50076"/>
    </source>
</evidence>
<dbReference type="SMART" id="SM00271">
    <property type="entry name" value="DnaJ"/>
    <property type="match status" value="1"/>
</dbReference>
<dbReference type="PANTHER" id="PTHR43096">
    <property type="entry name" value="DNAJ HOMOLOG 1, MITOCHONDRIAL-RELATED"/>
    <property type="match status" value="1"/>
</dbReference>
<evidence type="ECO:0000256" key="3">
    <source>
        <dbReference type="ARBA" id="ARBA00022771"/>
    </source>
</evidence>
<dbReference type="PROSITE" id="PS50076">
    <property type="entry name" value="DNAJ_2"/>
    <property type="match status" value="1"/>
</dbReference>
<dbReference type="InterPro" id="IPR008971">
    <property type="entry name" value="HSP40/DnaJ_pept-bd"/>
</dbReference>
<dbReference type="GO" id="GO:0031072">
    <property type="term" value="F:heat shock protein binding"/>
    <property type="evidence" value="ECO:0007669"/>
    <property type="project" value="InterPro"/>
</dbReference>
<dbReference type="AlphaFoldDB" id="A0A7S1XH43"/>
<dbReference type="SUPFAM" id="SSF49493">
    <property type="entry name" value="HSP40/DnaJ peptide-binding domain"/>
    <property type="match status" value="2"/>
</dbReference>
<dbReference type="GO" id="GO:0051082">
    <property type="term" value="F:unfolded protein binding"/>
    <property type="evidence" value="ECO:0007669"/>
    <property type="project" value="InterPro"/>
</dbReference>
<dbReference type="GO" id="GO:0005737">
    <property type="term" value="C:cytoplasm"/>
    <property type="evidence" value="ECO:0007669"/>
    <property type="project" value="TreeGrafter"/>
</dbReference>
<evidence type="ECO:0000256" key="6">
    <source>
        <dbReference type="PROSITE-ProRule" id="PRU00546"/>
    </source>
</evidence>
<dbReference type="CDD" id="cd06257">
    <property type="entry name" value="DnaJ"/>
    <property type="match status" value="1"/>
</dbReference>
<evidence type="ECO:0000256" key="4">
    <source>
        <dbReference type="ARBA" id="ARBA00022833"/>
    </source>
</evidence>
<gene>
    <name evidence="9" type="ORF">CCAE0312_LOCUS9066</name>
</gene>
<keyword evidence="1 6" id="KW-0479">Metal-binding</keyword>
<keyword evidence="4 6" id="KW-0862">Zinc</keyword>
<keyword evidence="2" id="KW-0677">Repeat</keyword>
<dbReference type="PRINTS" id="PR00625">
    <property type="entry name" value="JDOMAIN"/>
</dbReference>
<evidence type="ECO:0000313" key="9">
    <source>
        <dbReference type="EMBL" id="CAD9236969.1"/>
    </source>
</evidence>
<keyword evidence="3 6" id="KW-0863">Zinc-finger</keyword>
<dbReference type="InterPro" id="IPR036410">
    <property type="entry name" value="HSP_DnaJ_Cys-rich_dom_sf"/>
</dbReference>
<dbReference type="Pfam" id="PF01556">
    <property type="entry name" value="DnaJ_C"/>
    <property type="match status" value="1"/>
</dbReference>
<dbReference type="NCBIfam" id="NF008035">
    <property type="entry name" value="PRK10767.1"/>
    <property type="match status" value="1"/>
</dbReference>
<protein>
    <recommendedName>
        <fullName evidence="10">Chaperone protein DnaJ</fullName>
    </recommendedName>
</protein>
<dbReference type="FunFam" id="2.60.260.20:FF:000005">
    <property type="entry name" value="Chaperone protein dnaJ 1, mitochondrial"/>
    <property type="match status" value="1"/>
</dbReference>
<reference evidence="9" key="1">
    <citation type="submission" date="2021-01" db="EMBL/GenBank/DDBJ databases">
        <authorList>
            <person name="Corre E."/>
            <person name="Pelletier E."/>
            <person name="Niang G."/>
            <person name="Scheremetjew M."/>
            <person name="Finn R."/>
            <person name="Kale V."/>
            <person name="Holt S."/>
            <person name="Cochrane G."/>
            <person name="Meng A."/>
            <person name="Brown T."/>
            <person name="Cohen L."/>
        </authorList>
    </citation>
    <scope>NUCLEOTIDE SEQUENCE</scope>
    <source>
        <strain evidence="9">SAG 36.94</strain>
    </source>
</reference>
<dbReference type="PROSITE" id="PS00636">
    <property type="entry name" value="DNAJ_1"/>
    <property type="match status" value="1"/>
</dbReference>
<keyword evidence="5" id="KW-0143">Chaperone</keyword>
<dbReference type="InterPro" id="IPR002939">
    <property type="entry name" value="DnaJ_C"/>
</dbReference>
<dbReference type="GO" id="GO:0009408">
    <property type="term" value="P:response to heat"/>
    <property type="evidence" value="ECO:0007669"/>
    <property type="project" value="InterPro"/>
</dbReference>
<dbReference type="Gene3D" id="2.60.260.20">
    <property type="entry name" value="Urease metallochaperone UreE, N-terminal domain"/>
    <property type="match status" value="2"/>
</dbReference>
<evidence type="ECO:0000256" key="5">
    <source>
        <dbReference type="ARBA" id="ARBA00023186"/>
    </source>
</evidence>
<dbReference type="CDD" id="cd10747">
    <property type="entry name" value="DnaJ_C"/>
    <property type="match status" value="1"/>
</dbReference>
<dbReference type="SUPFAM" id="SSF57938">
    <property type="entry name" value="DnaJ/Hsp40 cysteine-rich domain"/>
    <property type="match status" value="1"/>
</dbReference>
<dbReference type="InterPro" id="IPR001305">
    <property type="entry name" value="HSP_DnaJ_Cys-rich_dom"/>
</dbReference>
<evidence type="ECO:0000256" key="2">
    <source>
        <dbReference type="ARBA" id="ARBA00022737"/>
    </source>
</evidence>
<evidence type="ECO:0000259" key="8">
    <source>
        <dbReference type="PROSITE" id="PS51188"/>
    </source>
</evidence>
<dbReference type="GO" id="GO:0005524">
    <property type="term" value="F:ATP binding"/>
    <property type="evidence" value="ECO:0007669"/>
    <property type="project" value="InterPro"/>
</dbReference>
<organism evidence="9">
    <name type="scientific">Compsopogon caeruleus</name>
    <dbReference type="NCBI Taxonomy" id="31354"/>
    <lineage>
        <taxon>Eukaryota</taxon>
        <taxon>Rhodophyta</taxon>
        <taxon>Compsopogonophyceae</taxon>
        <taxon>Compsopogonales</taxon>
        <taxon>Compsopogonaceae</taxon>
        <taxon>Compsopogon</taxon>
    </lineage>
</organism>
<dbReference type="CDD" id="cd10719">
    <property type="entry name" value="DnaJ_zf"/>
    <property type="match status" value="1"/>
</dbReference>
<dbReference type="InterPro" id="IPR018253">
    <property type="entry name" value="DnaJ_domain_CS"/>
</dbReference>
<dbReference type="GO" id="GO:0008270">
    <property type="term" value="F:zinc ion binding"/>
    <property type="evidence" value="ECO:0007669"/>
    <property type="project" value="UniProtKB-KW"/>
</dbReference>
<feature type="domain" description="CR-type" evidence="8">
    <location>
        <begin position="188"/>
        <end position="270"/>
    </location>
</feature>
<proteinExistence type="inferred from homology"/>
<dbReference type="PANTHER" id="PTHR43096:SF10">
    <property type="entry name" value="CHAPERONE PROTEIN DNAJ A6, CHLOROPLASTIC"/>
    <property type="match status" value="1"/>
</dbReference>